<dbReference type="Gene3D" id="2.120.10.90">
    <property type="entry name" value="DNA gyrase/topoisomerase IV, subunit A, C-terminal"/>
    <property type="match status" value="1"/>
</dbReference>
<proteinExistence type="predicted"/>
<dbReference type="GO" id="GO:0003677">
    <property type="term" value="F:DNA binding"/>
    <property type="evidence" value="ECO:0007669"/>
    <property type="project" value="InterPro"/>
</dbReference>
<evidence type="ECO:0000313" key="1">
    <source>
        <dbReference type="EMBL" id="MPN04870.1"/>
    </source>
</evidence>
<dbReference type="EMBL" id="VSSQ01050796">
    <property type="protein sequence ID" value="MPN04870.1"/>
    <property type="molecule type" value="Genomic_DNA"/>
</dbReference>
<dbReference type="InterPro" id="IPR035516">
    <property type="entry name" value="Gyrase/topoIV_suA_C"/>
</dbReference>
<comment type="caution">
    <text evidence="1">The sequence shown here is derived from an EMBL/GenBank/DDBJ whole genome shotgun (WGS) entry which is preliminary data.</text>
</comment>
<dbReference type="SUPFAM" id="SSF101904">
    <property type="entry name" value="GyrA/ParC C-terminal domain-like"/>
    <property type="match status" value="1"/>
</dbReference>
<dbReference type="GO" id="GO:0009330">
    <property type="term" value="C:DNA topoisomerase type II (double strand cut, ATP-hydrolyzing) complex"/>
    <property type="evidence" value="ECO:0007669"/>
    <property type="project" value="TreeGrafter"/>
</dbReference>
<keyword evidence="1" id="KW-0413">Isomerase</keyword>
<dbReference type="GO" id="GO:0003918">
    <property type="term" value="F:DNA topoisomerase type II (double strand cut, ATP-hydrolyzing) activity"/>
    <property type="evidence" value="ECO:0007669"/>
    <property type="project" value="TreeGrafter"/>
</dbReference>
<accession>A0A645ETW5</accession>
<protein>
    <submittedName>
        <fullName evidence="1">DNA gyrase subunit A</fullName>
    </submittedName>
</protein>
<dbReference type="PANTHER" id="PTHR43493">
    <property type="entry name" value="DNA GYRASE/TOPOISOMERASE SUBUNIT A"/>
    <property type="match status" value="1"/>
</dbReference>
<sequence length="241" mass="26224">MLNLKAEEKVLSLLVVDEEADSDKFITLATKQGLVKKSALKLFDNIRQSGIVAIVLNKDDELVWGKVSTGKDNILLVTHDGKCIRFSEEEVKASQRDTKGVKGITLKSADYVVGVEVFADQKEVLEKNSLLLITENGLGKRTTLDQYPMQKRSGLGVKVSEITKKTGKVASAKMVSDLNKEVVISTKSGKAIKLPIDKHSIPVLTRPTQGVILMKMESGDSVAAVALTMEGDEIPDITTED</sequence>
<dbReference type="PANTHER" id="PTHR43493:SF5">
    <property type="entry name" value="DNA GYRASE SUBUNIT A, CHLOROPLASTIC_MITOCHONDRIAL"/>
    <property type="match status" value="1"/>
</dbReference>
<name>A0A645ETW5_9ZZZZ</name>
<dbReference type="GO" id="GO:0006265">
    <property type="term" value="P:DNA topological change"/>
    <property type="evidence" value="ECO:0007669"/>
    <property type="project" value="InterPro"/>
</dbReference>
<organism evidence="1">
    <name type="scientific">bioreactor metagenome</name>
    <dbReference type="NCBI Taxonomy" id="1076179"/>
    <lineage>
        <taxon>unclassified sequences</taxon>
        <taxon>metagenomes</taxon>
        <taxon>ecological metagenomes</taxon>
    </lineage>
</organism>
<dbReference type="InterPro" id="IPR050220">
    <property type="entry name" value="Type_II_DNA_Topoisomerases"/>
</dbReference>
<gene>
    <name evidence="1" type="primary">gyrA_70</name>
    <name evidence="1" type="ORF">SDC9_152118</name>
</gene>
<dbReference type="Pfam" id="PF03989">
    <property type="entry name" value="DNA_gyraseA_C"/>
    <property type="match status" value="4"/>
</dbReference>
<dbReference type="InterPro" id="IPR006691">
    <property type="entry name" value="GyrA/parC_rep"/>
</dbReference>
<dbReference type="GO" id="GO:0005524">
    <property type="term" value="F:ATP binding"/>
    <property type="evidence" value="ECO:0007669"/>
    <property type="project" value="InterPro"/>
</dbReference>
<reference evidence="1" key="1">
    <citation type="submission" date="2019-08" db="EMBL/GenBank/DDBJ databases">
        <authorList>
            <person name="Kucharzyk K."/>
            <person name="Murdoch R.W."/>
            <person name="Higgins S."/>
            <person name="Loffler F."/>
        </authorList>
    </citation>
    <scope>NUCLEOTIDE SEQUENCE</scope>
</reference>
<dbReference type="AlphaFoldDB" id="A0A645ETW5"/>